<feature type="compositionally biased region" description="Low complexity" evidence="2">
    <location>
        <begin position="1"/>
        <end position="17"/>
    </location>
</feature>
<comment type="caution">
    <text evidence="3">The sequence shown here is derived from an EMBL/GenBank/DDBJ whole genome shotgun (WGS) entry which is preliminary data.</text>
</comment>
<evidence type="ECO:0000313" key="3">
    <source>
        <dbReference type="EMBL" id="PFX11230.1"/>
    </source>
</evidence>
<organism evidence="3 4">
    <name type="scientific">Stylophora pistillata</name>
    <name type="common">Smooth cauliflower coral</name>
    <dbReference type="NCBI Taxonomy" id="50429"/>
    <lineage>
        <taxon>Eukaryota</taxon>
        <taxon>Metazoa</taxon>
        <taxon>Cnidaria</taxon>
        <taxon>Anthozoa</taxon>
        <taxon>Hexacorallia</taxon>
        <taxon>Scleractinia</taxon>
        <taxon>Astrocoeniina</taxon>
        <taxon>Pocilloporidae</taxon>
        <taxon>Stylophora</taxon>
    </lineage>
</organism>
<feature type="region of interest" description="Disordered" evidence="2">
    <location>
        <begin position="1"/>
        <end position="23"/>
    </location>
</feature>
<feature type="region of interest" description="Disordered" evidence="2">
    <location>
        <begin position="36"/>
        <end position="62"/>
    </location>
</feature>
<keyword evidence="1" id="KW-0175">Coiled coil</keyword>
<dbReference type="EMBL" id="LSMT01003139">
    <property type="protein sequence ID" value="PFX11230.1"/>
    <property type="molecule type" value="Genomic_DNA"/>
</dbReference>
<protein>
    <submittedName>
        <fullName evidence="3">Uncharacterized protein</fullName>
    </submittedName>
</protein>
<name>A0A2B4R3Z4_STYPI</name>
<gene>
    <name evidence="3" type="ORF">AWC38_SpisGene25170</name>
</gene>
<evidence type="ECO:0000313" key="4">
    <source>
        <dbReference type="Proteomes" id="UP000225706"/>
    </source>
</evidence>
<feature type="non-terminal residue" evidence="3">
    <location>
        <position position="96"/>
    </location>
</feature>
<dbReference type="Proteomes" id="UP000225706">
    <property type="component" value="Unassembled WGS sequence"/>
</dbReference>
<evidence type="ECO:0000256" key="1">
    <source>
        <dbReference type="SAM" id="Coils"/>
    </source>
</evidence>
<keyword evidence="4" id="KW-1185">Reference proteome</keyword>
<evidence type="ECO:0000256" key="2">
    <source>
        <dbReference type="SAM" id="MobiDB-lite"/>
    </source>
</evidence>
<accession>A0A2B4R3Z4</accession>
<dbReference type="AlphaFoldDB" id="A0A2B4R3Z4"/>
<feature type="coiled-coil region" evidence="1">
    <location>
        <begin position="63"/>
        <end position="90"/>
    </location>
</feature>
<reference evidence="4" key="1">
    <citation type="journal article" date="2017" name="bioRxiv">
        <title>Comparative analysis of the genomes of Stylophora pistillata and Acropora digitifera provides evidence for extensive differences between species of corals.</title>
        <authorList>
            <person name="Voolstra C.R."/>
            <person name="Li Y."/>
            <person name="Liew Y.J."/>
            <person name="Baumgarten S."/>
            <person name="Zoccola D."/>
            <person name="Flot J.-F."/>
            <person name="Tambutte S."/>
            <person name="Allemand D."/>
            <person name="Aranda M."/>
        </authorList>
    </citation>
    <scope>NUCLEOTIDE SEQUENCE [LARGE SCALE GENOMIC DNA]</scope>
</reference>
<proteinExistence type="predicted"/>
<sequence length="96" mass="11073">MSSMESSSETESNRYSSGNEQYQIKLEASVSDYVLELDDSRPRADSQPRANSLEPNADEPLVDEAWLAKYRKEREEKDQVENELKQCLENSVRVQD</sequence>